<dbReference type="Gene3D" id="3.30.300.30">
    <property type="match status" value="1"/>
</dbReference>
<dbReference type="KEGG" id="cke:B5M06_05915"/>
<comment type="pathway">
    <text evidence="3">Lipid metabolism; fatty acid beta-oxidation.</text>
</comment>
<dbReference type="OrthoDB" id="9766486at2"/>
<dbReference type="EC" id="6.2.1.3" evidence="12"/>
<evidence type="ECO:0000256" key="9">
    <source>
        <dbReference type="ARBA" id="ARBA00022842"/>
    </source>
</evidence>
<dbReference type="GO" id="GO:0016020">
    <property type="term" value="C:membrane"/>
    <property type="evidence" value="ECO:0007669"/>
    <property type="project" value="UniProtKB-SubCell"/>
</dbReference>
<dbReference type="InterPro" id="IPR020845">
    <property type="entry name" value="AMP-binding_CS"/>
</dbReference>
<dbReference type="InterPro" id="IPR000873">
    <property type="entry name" value="AMP-dep_synth/lig_dom"/>
</dbReference>
<keyword evidence="10" id="KW-0443">Lipid metabolism</keyword>
<gene>
    <name evidence="18" type="ORF">AS359_11410</name>
    <name evidence="17" type="ORF">B5M06_05915</name>
</gene>
<dbReference type="FunFam" id="3.30.300.30:FF:000006">
    <property type="entry name" value="Long-chain-fatty-acid--CoA ligase FadD"/>
    <property type="match status" value="1"/>
</dbReference>
<dbReference type="InterPro" id="IPR025110">
    <property type="entry name" value="AMP-bd_C"/>
</dbReference>
<evidence type="ECO:0000256" key="6">
    <source>
        <dbReference type="ARBA" id="ARBA00022741"/>
    </source>
</evidence>
<accession>A0A0W7YTD5</accession>
<dbReference type="InterPro" id="IPR050237">
    <property type="entry name" value="ATP-dep_AMP-bd_enzyme"/>
</dbReference>
<feature type="domain" description="AMP-dependent synthetase/ligase" evidence="15">
    <location>
        <begin position="31"/>
        <end position="425"/>
    </location>
</feature>
<evidence type="ECO:0000256" key="10">
    <source>
        <dbReference type="ARBA" id="ARBA00023098"/>
    </source>
</evidence>
<evidence type="ECO:0000256" key="14">
    <source>
        <dbReference type="ARBA" id="ARBA00042773"/>
    </source>
</evidence>
<accession>A0A1V3TFR2</accession>
<dbReference type="NCBIfam" id="NF005463">
    <property type="entry name" value="PRK07059.1"/>
    <property type="match status" value="1"/>
</dbReference>
<evidence type="ECO:0000256" key="7">
    <source>
        <dbReference type="ARBA" id="ARBA00022832"/>
    </source>
</evidence>
<dbReference type="RefSeq" id="WP_054065825.1">
    <property type="nucleotide sequence ID" value="NZ_CAUCIF010000003.1"/>
</dbReference>
<dbReference type="Pfam" id="PF13193">
    <property type="entry name" value="AMP-binding_C"/>
    <property type="match status" value="1"/>
</dbReference>
<keyword evidence="9" id="KW-0460">Magnesium</keyword>
<evidence type="ECO:0000256" key="2">
    <source>
        <dbReference type="ARBA" id="ARBA00004170"/>
    </source>
</evidence>
<evidence type="ECO:0000256" key="13">
    <source>
        <dbReference type="ARBA" id="ARBA00039545"/>
    </source>
</evidence>
<dbReference type="PANTHER" id="PTHR43767">
    <property type="entry name" value="LONG-CHAIN-FATTY-ACID--COA LIGASE"/>
    <property type="match status" value="1"/>
</dbReference>
<dbReference type="PANTHER" id="PTHR43767:SF8">
    <property type="entry name" value="LONG-CHAIN-FATTY-ACID--COA LIGASE"/>
    <property type="match status" value="1"/>
</dbReference>
<keyword evidence="6" id="KW-0547">Nucleotide-binding</keyword>
<organism evidence="18 19">
    <name type="scientific">Comamonas kerstersii</name>
    <dbReference type="NCBI Taxonomy" id="225992"/>
    <lineage>
        <taxon>Bacteria</taxon>
        <taxon>Pseudomonadati</taxon>
        <taxon>Pseudomonadota</taxon>
        <taxon>Betaproteobacteria</taxon>
        <taxon>Burkholderiales</taxon>
        <taxon>Comamonadaceae</taxon>
        <taxon>Comamonas</taxon>
    </lineage>
</organism>
<evidence type="ECO:0000313" key="18">
    <source>
        <dbReference type="EMBL" id="KUF38336.1"/>
    </source>
</evidence>
<evidence type="ECO:0000256" key="11">
    <source>
        <dbReference type="ARBA" id="ARBA00023136"/>
    </source>
</evidence>
<dbReference type="PROSITE" id="PS00455">
    <property type="entry name" value="AMP_BINDING"/>
    <property type="match status" value="1"/>
</dbReference>
<evidence type="ECO:0000256" key="3">
    <source>
        <dbReference type="ARBA" id="ARBA00005005"/>
    </source>
</evidence>
<evidence type="ECO:0000256" key="1">
    <source>
        <dbReference type="ARBA" id="ARBA00001946"/>
    </source>
</evidence>
<dbReference type="GO" id="GO:0005524">
    <property type="term" value="F:ATP binding"/>
    <property type="evidence" value="ECO:0007669"/>
    <property type="project" value="UniProtKB-KW"/>
</dbReference>
<comment type="similarity">
    <text evidence="4">Belongs to the ATP-dependent AMP-binding enzyme family.</text>
</comment>
<evidence type="ECO:0000256" key="8">
    <source>
        <dbReference type="ARBA" id="ARBA00022840"/>
    </source>
</evidence>
<dbReference type="Proteomes" id="UP000053300">
    <property type="component" value="Unassembled WGS sequence"/>
</dbReference>
<proteinExistence type="inferred from homology"/>
<dbReference type="InterPro" id="IPR042099">
    <property type="entry name" value="ANL_N_sf"/>
</dbReference>
<dbReference type="FunFam" id="3.40.50.12780:FF:000003">
    <property type="entry name" value="Long-chain-fatty-acid--CoA ligase FadD"/>
    <property type="match status" value="1"/>
</dbReference>
<evidence type="ECO:0000256" key="12">
    <source>
        <dbReference type="ARBA" id="ARBA00026121"/>
    </source>
</evidence>
<evidence type="ECO:0000256" key="5">
    <source>
        <dbReference type="ARBA" id="ARBA00022598"/>
    </source>
</evidence>
<evidence type="ECO:0000313" key="17">
    <source>
        <dbReference type="EMBL" id="AQZ97868.1"/>
    </source>
</evidence>
<dbReference type="GeneID" id="83038857"/>
<keyword evidence="8" id="KW-0067">ATP-binding</keyword>
<dbReference type="Pfam" id="PF00501">
    <property type="entry name" value="AMP-binding"/>
    <property type="match status" value="1"/>
</dbReference>
<reference evidence="18 19" key="1">
    <citation type="submission" date="2015-12" db="EMBL/GenBank/DDBJ databases">
        <title>Complete genome sequence of a multi-drug resistant strain Acidovorax sp. 12322-1.</title>
        <authorList>
            <person name="Ming D."/>
            <person name="Wang M."/>
            <person name="Hu S."/>
            <person name="Zhou Y."/>
            <person name="Jiang T."/>
        </authorList>
    </citation>
    <scope>NUCLEOTIDE SEQUENCE [LARGE SCALE GENOMIC DNA]</scope>
    <source>
        <strain evidence="18 19">12322-1</strain>
    </source>
</reference>
<keyword evidence="19" id="KW-1185">Reference proteome</keyword>
<comment type="subcellular location">
    <subcellularLocation>
        <location evidence="2">Membrane</location>
        <topology evidence="2">Peripheral membrane protein</topology>
    </subcellularLocation>
</comment>
<keyword evidence="7" id="KW-0276">Fatty acid metabolism</keyword>
<evidence type="ECO:0000313" key="19">
    <source>
        <dbReference type="Proteomes" id="UP000053300"/>
    </source>
</evidence>
<keyword evidence="11" id="KW-0472">Membrane</keyword>
<dbReference type="InterPro" id="IPR045851">
    <property type="entry name" value="AMP-bd_C_sf"/>
</dbReference>
<protein>
    <recommendedName>
        <fullName evidence="13">Long-chain-fatty-acid--CoA ligase</fullName>
        <ecNumber evidence="12">6.2.1.3</ecNumber>
    </recommendedName>
    <alternativeName>
        <fullName evidence="14">Long-chain acyl-CoA synthetase</fullName>
    </alternativeName>
</protein>
<dbReference type="Gene3D" id="3.40.50.12780">
    <property type="entry name" value="N-terminal domain of ligase-like"/>
    <property type="match status" value="1"/>
</dbReference>
<feature type="domain" description="AMP-binding enzyme C-terminal" evidence="16">
    <location>
        <begin position="476"/>
        <end position="550"/>
    </location>
</feature>
<dbReference type="CDD" id="cd05936">
    <property type="entry name" value="FC-FACS_FadD_like"/>
    <property type="match status" value="1"/>
</dbReference>
<comment type="cofactor">
    <cofactor evidence="1">
        <name>Mg(2+)</name>
        <dbReference type="ChEBI" id="CHEBI:18420"/>
    </cofactor>
</comment>
<accession>A0A1V0BD37</accession>
<keyword evidence="5 18" id="KW-0436">Ligase</keyword>
<dbReference type="EMBL" id="CP020121">
    <property type="protein sequence ID" value="AQZ97868.1"/>
    <property type="molecule type" value="Genomic_DNA"/>
</dbReference>
<evidence type="ECO:0000259" key="16">
    <source>
        <dbReference type="Pfam" id="PF13193"/>
    </source>
</evidence>
<dbReference type="Proteomes" id="UP000242792">
    <property type="component" value="Chromosome"/>
</dbReference>
<name>A0A0W7YTD5_9BURK</name>
<reference evidence="17 20" key="2">
    <citation type="submission" date="2017-03" db="EMBL/GenBank/DDBJ databases">
        <title>Rapid Whole Genome Sequencing of Comamonas kerstersii Causing Continuous ambulatory Peritoneal Dialysis-Associated Peritonitis.</title>
        <authorList>
            <person name="Zheng B."/>
        </authorList>
    </citation>
    <scope>NUCLEOTIDE SEQUENCE [LARGE SCALE GENOMIC DNA]</scope>
    <source>
        <strain evidence="17 20">8943</strain>
    </source>
</reference>
<evidence type="ECO:0000313" key="20">
    <source>
        <dbReference type="Proteomes" id="UP000242792"/>
    </source>
</evidence>
<dbReference type="EMBL" id="LPXH01000040">
    <property type="protein sequence ID" value="KUF38336.1"/>
    <property type="molecule type" value="Genomic_DNA"/>
</dbReference>
<evidence type="ECO:0000256" key="4">
    <source>
        <dbReference type="ARBA" id="ARBA00006432"/>
    </source>
</evidence>
<dbReference type="SUPFAM" id="SSF56801">
    <property type="entry name" value="Acetyl-CoA synthetase-like"/>
    <property type="match status" value="1"/>
</dbReference>
<dbReference type="AlphaFoldDB" id="A0A0W7YTD5"/>
<dbReference type="STRING" id="225992.B5M06_05915"/>
<sequence length="557" mass="60804">MSERPWLAAYPAGVPKDIDPGSYPSLVDLMEQAFQAYATRSAYSYMGKDISFGEVDRQSQAFAAYFQSLGMQPGERVAIMMPNVPQYPIAVAAILRAGFVVVNVNPLYTARELEHQLKDAGAKAIVIIENFAHTLEQCLQNTPVEHVVLCSMGDMLGTLKGCLVNYVVRKVKKLVPAFHLPKAVRYKAAIQRGSQATFRKATVGPNDIAVLQYTGGTTGVSKGAVLLHRNIIANTLQCEAWFNPVLQAIRQSGEQVTSVCALPLYHIFAFTVNMMLSMHTGGKNILIPNPRDLAGTLKELAKHKFHNFPAVNTLFNGLAHHPDFGAVDWSHLKVSVGGGMAVQGAVAKLWLEKTGCPIVEGYGLSETSPVVSCNPVTAKEFTGSIGVPLPSTYVKLVGDDGQTVTEPGKTGEIAVKGPQVMEGYWQRPDETAKSTTADGYFLTGDIGTIDERSFIKIVDRKKDMILVSGFNVYPNEVEDVVAMCPGVLECAVVGVPDEKSGEAVKLVVVKKDDSLTEEVLRKYCRENMTGYKQPRVIEFRTELPKTPVGKILRRELR</sequence>
<evidence type="ECO:0000259" key="15">
    <source>
        <dbReference type="Pfam" id="PF00501"/>
    </source>
</evidence>
<dbReference type="GO" id="GO:0004467">
    <property type="term" value="F:long-chain fatty acid-CoA ligase activity"/>
    <property type="evidence" value="ECO:0007669"/>
    <property type="project" value="UniProtKB-EC"/>
</dbReference>